<proteinExistence type="inferred from homology"/>
<accession>A0A182IIN8</accession>
<dbReference type="EMBL" id="APCN01002283">
    <property type="status" value="NOT_ANNOTATED_CDS"/>
    <property type="molecule type" value="Genomic_DNA"/>
</dbReference>
<evidence type="ECO:0000256" key="1">
    <source>
        <dbReference type="ARBA" id="ARBA00023157"/>
    </source>
</evidence>
<dbReference type="PROSITE" id="PS51257">
    <property type="entry name" value="PROKAR_LIPOPROTEIN"/>
    <property type="match status" value="1"/>
</dbReference>
<dbReference type="EnsemblMetazoa" id="AARA015820-RA">
    <property type="protein sequence ID" value="AARA015820-PA"/>
    <property type="gene ID" value="AARA015820"/>
</dbReference>
<dbReference type="PANTHER" id="PTHR24271">
    <property type="entry name" value="KALLIKREIN-RELATED"/>
    <property type="match status" value="1"/>
</dbReference>
<dbReference type="Gene3D" id="2.40.10.10">
    <property type="entry name" value="Trypsin-like serine proteases"/>
    <property type="match status" value="1"/>
</dbReference>
<dbReference type="RefSeq" id="XP_040155241.1">
    <property type="nucleotide sequence ID" value="XM_040299307.1"/>
</dbReference>
<sequence length="267" mass="29742">MGKAVLTSIVLLGAILSCQAQTETVVRNVGFGEYPSVVFVSTPRHQRCMGTVINANHVLTSGTCVMTNGQARIYPARLVQVVGGDLSVINPVVTQQTRVAQHIFVHENFRPHSNDNNIAIIRLAEPFHLPSNGIEEAHIRMRIVPQGHQCDVVRATLTGSPVLQAYNVQIRNRNLCNSCCHQLFRDESNICTEEITISDSLLQGDSMFCDGELTAIAATNVNTGQIRRFHFNQVRFFTHWIQQQLIRTQPMPEGWSPNGVQITMNNE</sequence>
<evidence type="ECO:0000313" key="4">
    <source>
        <dbReference type="Proteomes" id="UP000075840"/>
    </source>
</evidence>
<name>A0A182IIN8_ANOAR</name>
<dbReference type="SMART" id="SM00020">
    <property type="entry name" value="Tryp_SPc"/>
    <property type="match status" value="1"/>
</dbReference>
<dbReference type="VEuPathDB" id="VectorBase:AARA015820"/>
<dbReference type="GO" id="GO:0006508">
    <property type="term" value="P:proteolysis"/>
    <property type="evidence" value="ECO:0007669"/>
    <property type="project" value="InterPro"/>
</dbReference>
<dbReference type="SUPFAM" id="SSF50494">
    <property type="entry name" value="Trypsin-like serine proteases"/>
    <property type="match status" value="1"/>
</dbReference>
<dbReference type="InterPro" id="IPR001254">
    <property type="entry name" value="Trypsin_dom"/>
</dbReference>
<dbReference type="GO" id="GO:0004252">
    <property type="term" value="F:serine-type endopeptidase activity"/>
    <property type="evidence" value="ECO:0007669"/>
    <property type="project" value="InterPro"/>
</dbReference>
<comment type="similarity">
    <text evidence="2">Belongs to the peptidase S1 family. CLIP subfamily.</text>
</comment>
<dbReference type="KEGG" id="aara:120895734"/>
<reference evidence="3" key="1">
    <citation type="submission" date="2022-08" db="UniProtKB">
        <authorList>
            <consortium name="EnsemblMetazoa"/>
        </authorList>
    </citation>
    <scope>IDENTIFICATION</scope>
    <source>
        <strain evidence="3">Dongola</strain>
    </source>
</reference>
<dbReference type="PROSITE" id="PS50240">
    <property type="entry name" value="TRYPSIN_DOM"/>
    <property type="match status" value="1"/>
</dbReference>
<dbReference type="AlphaFoldDB" id="A0A182IIN8"/>
<keyword evidence="4" id="KW-1185">Reference proteome</keyword>
<dbReference type="InterPro" id="IPR043504">
    <property type="entry name" value="Peptidase_S1_PA_chymotrypsin"/>
</dbReference>
<keyword evidence="1" id="KW-1015">Disulfide bond</keyword>
<organism evidence="3 4">
    <name type="scientific">Anopheles arabiensis</name>
    <name type="common">Mosquito</name>
    <dbReference type="NCBI Taxonomy" id="7173"/>
    <lineage>
        <taxon>Eukaryota</taxon>
        <taxon>Metazoa</taxon>
        <taxon>Ecdysozoa</taxon>
        <taxon>Arthropoda</taxon>
        <taxon>Hexapoda</taxon>
        <taxon>Insecta</taxon>
        <taxon>Pterygota</taxon>
        <taxon>Neoptera</taxon>
        <taxon>Endopterygota</taxon>
        <taxon>Diptera</taxon>
        <taxon>Nematocera</taxon>
        <taxon>Culicoidea</taxon>
        <taxon>Culicidae</taxon>
        <taxon>Anophelinae</taxon>
        <taxon>Anopheles</taxon>
    </lineage>
</organism>
<protein>
    <submittedName>
        <fullName evidence="3">Uncharacterized protein</fullName>
    </submittedName>
</protein>
<dbReference type="VEuPathDB" id="VectorBase:AARA21_007095"/>
<evidence type="ECO:0000313" key="3">
    <source>
        <dbReference type="EnsemblMetazoa" id="AARA015820-PA"/>
    </source>
</evidence>
<dbReference type="Proteomes" id="UP000075840">
    <property type="component" value="Unassembled WGS sequence"/>
</dbReference>
<evidence type="ECO:0000256" key="2">
    <source>
        <dbReference type="ARBA" id="ARBA00024195"/>
    </source>
</evidence>
<dbReference type="InterPro" id="IPR009003">
    <property type="entry name" value="Peptidase_S1_PA"/>
</dbReference>
<dbReference type="GeneID" id="120895734"/>
<dbReference type="Pfam" id="PF00089">
    <property type="entry name" value="Trypsin"/>
    <property type="match status" value="1"/>
</dbReference>
<dbReference type="PANTHER" id="PTHR24271:SF50">
    <property type="match status" value="1"/>
</dbReference>